<sequence>MGSALLNGWRAALLVSVLVLAAGCEEDSPEPGDGQDLDPESADVCRKPAFPSDAPWNKDISRAPLDAQSGAVISFLQAQGWGNGRFQIDFSFEVLCTSDAPLRTFQKTDDFYEGDCDDTAVPVPVGGALEGEAGYQCTGDGDCHLIVIHKPTRKLYEQWRVDISGNTYRGGCLAVWDLSRIYPPQGRGEQCTSADAAGLPITPLLFDADEVAAGEIKHAIRFILPNSRIRNATYVRPATHATRAASGGTNAPPYGVRLRLKSSFPVEGLPSAGARVVARALQKYGMILADGGNIALTAQSDRSTAAKWTGLLGPLDLRTIQPSDFEMVEAGTRFTWTGDCVRSP</sequence>
<comment type="caution">
    <text evidence="2">The sequence shown here is derived from an EMBL/GenBank/DDBJ whole genome shotgun (WGS) entry which is preliminary data.</text>
</comment>
<feature type="chain" id="PRO_5045879449" evidence="1">
    <location>
        <begin position="22"/>
        <end position="344"/>
    </location>
</feature>
<gene>
    <name evidence="2" type="ORF">POL68_35320</name>
</gene>
<dbReference type="RefSeq" id="WP_272144212.1">
    <property type="nucleotide sequence ID" value="NZ_JAQNDM010000002.1"/>
</dbReference>
<evidence type="ECO:0000256" key="1">
    <source>
        <dbReference type="SAM" id="SignalP"/>
    </source>
</evidence>
<feature type="signal peptide" evidence="1">
    <location>
        <begin position="1"/>
        <end position="21"/>
    </location>
</feature>
<protein>
    <submittedName>
        <fullName evidence="2">Uncharacterized protein</fullName>
    </submittedName>
</protein>
<evidence type="ECO:0000313" key="3">
    <source>
        <dbReference type="Proteomes" id="UP001221838"/>
    </source>
</evidence>
<accession>A0ABT5DN48</accession>
<proteinExistence type="predicted"/>
<dbReference type="Proteomes" id="UP001221838">
    <property type="component" value="Unassembled WGS sequence"/>
</dbReference>
<organism evidence="2 3">
    <name type="scientific">Stigmatella ashevillensis</name>
    <dbReference type="NCBI Taxonomy" id="2995309"/>
    <lineage>
        <taxon>Bacteria</taxon>
        <taxon>Pseudomonadati</taxon>
        <taxon>Myxococcota</taxon>
        <taxon>Myxococcia</taxon>
        <taxon>Myxococcales</taxon>
        <taxon>Cystobacterineae</taxon>
        <taxon>Archangiaceae</taxon>
        <taxon>Stigmatella</taxon>
    </lineage>
</organism>
<name>A0ABT5DN48_9BACT</name>
<evidence type="ECO:0000313" key="2">
    <source>
        <dbReference type="EMBL" id="MDC0713791.1"/>
    </source>
</evidence>
<keyword evidence="3" id="KW-1185">Reference proteome</keyword>
<keyword evidence="1" id="KW-0732">Signal</keyword>
<dbReference type="EMBL" id="JAQNDM010000002">
    <property type="protein sequence ID" value="MDC0713791.1"/>
    <property type="molecule type" value="Genomic_DNA"/>
</dbReference>
<reference evidence="2 3" key="1">
    <citation type="submission" date="2022-11" db="EMBL/GenBank/DDBJ databases">
        <title>Minimal conservation of predation-associated metabolite biosynthetic gene clusters underscores biosynthetic potential of Myxococcota including descriptions for ten novel species: Archangium lansinium sp. nov., Myxococcus landrumus sp. nov., Nannocystis bai.</title>
        <authorList>
            <person name="Ahearne A."/>
            <person name="Stevens C."/>
            <person name="Dowd S."/>
        </authorList>
    </citation>
    <scope>NUCLEOTIDE SEQUENCE [LARGE SCALE GENOMIC DNA]</scope>
    <source>
        <strain evidence="2 3">NCWAL01</strain>
    </source>
</reference>